<keyword evidence="4" id="KW-0479">Metal-binding</keyword>
<feature type="domain" description="C2H2-type" evidence="12">
    <location>
        <begin position="988"/>
        <end position="1016"/>
    </location>
</feature>
<dbReference type="SMART" id="SM00355">
    <property type="entry name" value="ZnF_C2H2"/>
    <property type="match status" value="6"/>
</dbReference>
<dbReference type="SUPFAM" id="SSF57667">
    <property type="entry name" value="beta-beta-alpha zinc fingers"/>
    <property type="match status" value="3"/>
</dbReference>
<dbReference type="FunFam" id="3.30.160.60:FF:002343">
    <property type="entry name" value="Zinc finger protein 33A"/>
    <property type="match status" value="1"/>
</dbReference>
<dbReference type="GO" id="GO:0008270">
    <property type="term" value="F:zinc ion binding"/>
    <property type="evidence" value="ECO:0007669"/>
    <property type="project" value="UniProtKB-KW"/>
</dbReference>
<organism evidence="13 14">
    <name type="scientific">Amphibalanus amphitrite</name>
    <name type="common">Striped barnacle</name>
    <name type="synonym">Balanus amphitrite</name>
    <dbReference type="NCBI Taxonomy" id="1232801"/>
    <lineage>
        <taxon>Eukaryota</taxon>
        <taxon>Metazoa</taxon>
        <taxon>Ecdysozoa</taxon>
        <taxon>Arthropoda</taxon>
        <taxon>Crustacea</taxon>
        <taxon>Multicrustacea</taxon>
        <taxon>Cirripedia</taxon>
        <taxon>Thoracica</taxon>
        <taxon>Thoracicalcarea</taxon>
        <taxon>Balanomorpha</taxon>
        <taxon>Balanoidea</taxon>
        <taxon>Balanidae</taxon>
        <taxon>Amphibalaninae</taxon>
        <taxon>Amphibalanus</taxon>
    </lineage>
</organism>
<dbReference type="GO" id="GO:0006355">
    <property type="term" value="P:regulation of DNA-templated transcription"/>
    <property type="evidence" value="ECO:0007669"/>
    <property type="project" value="UniProtKB-ARBA"/>
</dbReference>
<evidence type="ECO:0000256" key="10">
    <source>
        <dbReference type="PROSITE-ProRule" id="PRU00042"/>
    </source>
</evidence>
<feature type="transmembrane region" description="Helical" evidence="11">
    <location>
        <begin position="275"/>
        <end position="297"/>
    </location>
</feature>
<name>A0A6A4WW96_AMPAM</name>
<dbReference type="InterPro" id="IPR012496">
    <property type="entry name" value="TMC_dom"/>
</dbReference>
<feature type="domain" description="C2H2-type" evidence="12">
    <location>
        <begin position="958"/>
        <end position="986"/>
    </location>
</feature>
<comment type="subcellular location">
    <subcellularLocation>
        <location evidence="1">Membrane</location>
        <topology evidence="1">Multi-pass membrane protein</topology>
    </subcellularLocation>
</comment>
<comment type="caution">
    <text evidence="13">The sequence shown here is derived from an EMBL/GenBank/DDBJ whole genome shotgun (WGS) entry which is preliminary data.</text>
</comment>
<feature type="domain" description="C2H2-type" evidence="12">
    <location>
        <begin position="1045"/>
        <end position="1072"/>
    </location>
</feature>
<keyword evidence="8 11" id="KW-1133">Transmembrane helix</keyword>
<evidence type="ECO:0000313" key="14">
    <source>
        <dbReference type="Proteomes" id="UP000440578"/>
    </source>
</evidence>
<evidence type="ECO:0000256" key="5">
    <source>
        <dbReference type="ARBA" id="ARBA00022737"/>
    </source>
</evidence>
<keyword evidence="5" id="KW-0677">Repeat</keyword>
<gene>
    <name evidence="13" type="primary">TMC5_1</name>
    <name evidence="13" type="ORF">FJT64_017727</name>
</gene>
<dbReference type="PROSITE" id="PS00028">
    <property type="entry name" value="ZINC_FINGER_C2H2_1"/>
    <property type="match status" value="5"/>
</dbReference>
<proteinExistence type="inferred from homology"/>
<evidence type="ECO:0000256" key="4">
    <source>
        <dbReference type="ARBA" id="ARBA00022723"/>
    </source>
</evidence>
<reference evidence="13 14" key="1">
    <citation type="submission" date="2019-07" db="EMBL/GenBank/DDBJ databases">
        <title>Draft genome assembly of a fouling barnacle, Amphibalanus amphitrite (Darwin, 1854): The first reference genome for Thecostraca.</title>
        <authorList>
            <person name="Kim W."/>
        </authorList>
    </citation>
    <scope>NUCLEOTIDE SEQUENCE [LARGE SCALE GENOMIC DNA]</scope>
    <source>
        <strain evidence="13">SNU_AA5</strain>
        <tissue evidence="13">Soma without cirri and trophi</tissue>
    </source>
</reference>
<feature type="transmembrane region" description="Helical" evidence="11">
    <location>
        <begin position="467"/>
        <end position="490"/>
    </location>
</feature>
<dbReference type="GO" id="GO:0008381">
    <property type="term" value="F:mechanosensitive monoatomic ion channel activity"/>
    <property type="evidence" value="ECO:0007669"/>
    <property type="project" value="TreeGrafter"/>
</dbReference>
<feature type="domain" description="C2H2-type" evidence="12">
    <location>
        <begin position="1017"/>
        <end position="1044"/>
    </location>
</feature>
<sequence length="1096" mass="123214">MDYRAREYTNGAFAAEEEAMVRGQRSRDRSSEPTSWVPVALFPPAAVGPATDGEMVELQERTSSNGEEEFYQHGRQYSSFTQTLLRELPSRAPTGARTLRRRRGSGSDVAYSTLRSVHSYGGTIRGAIDVARFGDDVDAVVDEIQRGEGDMVDANLARQVELNTLRELERPLSYKRQVKQRLEQRDRQQSRRIGFWTQLSSNFHYSLVQVRQLPLLNGPGTFWEGTATSTTRWSRWVARSPDAFEFVKLWKGHLQRLRGQLGSGVATYFEFLESLFYLNLFTMLAVVGFLMTPQLLLRTHEPREAFASAVGVFVNQTSPDMTAYSGNQPFHFGNLFTGQGWLNTTELYYGFYYRADVALFGGLVYSMPRAYFFTVTICLALQLAFLAVVTARLYRSNFIDASSVSRNVFFNKVLCSWDFSIASEKMAGLRHNAIYNELREMTCDLVRKQRSLVPEDGQPPGPGKMVWAIRCLVNSVIAGTLVGVGFLTRYLLQQQQNVSPGFLRVAAFAVVVTVLVYLLPFAFSALAQLELYGQLRYQVYVTLARTIVLEAVILGVTISFWLDKQTGKQCWESELGQVIYQLVIMEFIFTLVLSLLGEFVRNQLFRAGLTRIGRPKFELASNTMFLVYSQTLVWLGLYFSPLITVIGTVKLFCSFYVKKFSCLSSCEPAANSWRAAQTRTVFQLVAFVSMMAAMAAVGVVVFKVRSSSSCGPFQDLGQPWQVVTDIVDQWNDQLVYYLSYITSPGFAVYVILILCILVYFGRNRARIQQRRVTALRGQLLLEAQDKRLLLRMIDEQSRKLRDSGGERDRVSGRRVGADDVLITIWADHRLSSRSEPQVEQNSAVVAESGSVVKRFDNEPQTLEKEAEEDRAVIAGRSATKRTRKTGAHGHALTHTEPDGGRCPRCGKTYANAYALRRHRAGCLSGRPPSCPVCGKVVADSAYLAHHVLLHSSGAPKKHQCDRCGLAFAAPARLRDHIAVQHGSAETSHKCDVCQREFKLQHHLRRHYRSVHTTEPAVTCDVCGKGFKRADHLHAHMTVHTGARPFVCVQCGRGFTRADTLADHSRLHTGEKPFKCAECGQAFREHPRIQTPPEDQT</sequence>
<evidence type="ECO:0000259" key="12">
    <source>
        <dbReference type="PROSITE" id="PS50157"/>
    </source>
</evidence>
<evidence type="ECO:0000256" key="7">
    <source>
        <dbReference type="ARBA" id="ARBA00022833"/>
    </source>
</evidence>
<dbReference type="GO" id="GO:0005886">
    <property type="term" value="C:plasma membrane"/>
    <property type="evidence" value="ECO:0007669"/>
    <property type="project" value="InterPro"/>
</dbReference>
<keyword evidence="3 11" id="KW-0812">Transmembrane</keyword>
<evidence type="ECO:0000256" key="8">
    <source>
        <dbReference type="ARBA" id="ARBA00022989"/>
    </source>
</evidence>
<dbReference type="PROSITE" id="PS50157">
    <property type="entry name" value="ZINC_FINGER_C2H2_2"/>
    <property type="match status" value="6"/>
</dbReference>
<feature type="transmembrane region" description="Helical" evidence="11">
    <location>
        <begin position="543"/>
        <end position="563"/>
    </location>
</feature>
<dbReference type="Pfam" id="PF00096">
    <property type="entry name" value="zf-C2H2"/>
    <property type="match status" value="3"/>
</dbReference>
<dbReference type="PANTHER" id="PTHR23302:SF43">
    <property type="entry name" value="TMC DOMAIN-CONTAINING PROTEIN"/>
    <property type="match status" value="1"/>
</dbReference>
<evidence type="ECO:0000313" key="13">
    <source>
        <dbReference type="EMBL" id="KAF0311407.1"/>
    </source>
</evidence>
<evidence type="ECO:0000256" key="9">
    <source>
        <dbReference type="ARBA" id="ARBA00023136"/>
    </source>
</evidence>
<feature type="domain" description="C2H2-type" evidence="12">
    <location>
        <begin position="928"/>
        <end position="955"/>
    </location>
</feature>
<feature type="transmembrane region" description="Helical" evidence="11">
    <location>
        <begin position="502"/>
        <end position="523"/>
    </location>
</feature>
<feature type="transmembrane region" description="Helical" evidence="11">
    <location>
        <begin position="632"/>
        <end position="653"/>
    </location>
</feature>
<dbReference type="Proteomes" id="UP000440578">
    <property type="component" value="Unassembled WGS sequence"/>
</dbReference>
<evidence type="ECO:0000256" key="1">
    <source>
        <dbReference type="ARBA" id="ARBA00004141"/>
    </source>
</evidence>
<dbReference type="InterPro" id="IPR038900">
    <property type="entry name" value="TMC"/>
</dbReference>
<keyword evidence="6 10" id="KW-0863">Zinc-finger</keyword>
<feature type="transmembrane region" description="Helical" evidence="11">
    <location>
        <begin position="370"/>
        <end position="394"/>
    </location>
</feature>
<dbReference type="Pfam" id="PF07810">
    <property type="entry name" value="TMC"/>
    <property type="match status" value="1"/>
</dbReference>
<protein>
    <submittedName>
        <fullName evidence="13">Transmembrane channel-like protein 5</fullName>
    </submittedName>
</protein>
<evidence type="ECO:0000256" key="2">
    <source>
        <dbReference type="ARBA" id="ARBA00006510"/>
    </source>
</evidence>
<dbReference type="Gene3D" id="3.30.160.60">
    <property type="entry name" value="Classic Zinc Finger"/>
    <property type="match status" value="5"/>
</dbReference>
<feature type="domain" description="C2H2-type" evidence="12">
    <location>
        <begin position="900"/>
        <end position="928"/>
    </location>
</feature>
<keyword evidence="7" id="KW-0862">Zinc</keyword>
<dbReference type="PANTHER" id="PTHR23302">
    <property type="entry name" value="TRANSMEMBRANE CHANNEL-RELATED"/>
    <property type="match status" value="1"/>
</dbReference>
<comment type="similarity">
    <text evidence="2">Belongs to the TMC family.</text>
</comment>
<dbReference type="FunFam" id="3.30.160.60:FF:000100">
    <property type="entry name" value="Zinc finger 45-like"/>
    <property type="match status" value="1"/>
</dbReference>
<dbReference type="EMBL" id="VIIS01000240">
    <property type="protein sequence ID" value="KAF0311406.1"/>
    <property type="molecule type" value="Genomic_DNA"/>
</dbReference>
<feature type="transmembrane region" description="Helical" evidence="11">
    <location>
        <begin position="737"/>
        <end position="761"/>
    </location>
</feature>
<dbReference type="InterPro" id="IPR036236">
    <property type="entry name" value="Znf_C2H2_sf"/>
</dbReference>
<feature type="transmembrane region" description="Helical" evidence="11">
    <location>
        <begin position="681"/>
        <end position="702"/>
    </location>
</feature>
<keyword evidence="14" id="KW-1185">Reference proteome</keyword>
<keyword evidence="9 11" id="KW-0472">Membrane</keyword>
<accession>A0A6A4WW96</accession>
<evidence type="ECO:0000256" key="6">
    <source>
        <dbReference type="ARBA" id="ARBA00022771"/>
    </source>
</evidence>
<dbReference type="AlphaFoldDB" id="A0A6A4WW96"/>
<evidence type="ECO:0000256" key="11">
    <source>
        <dbReference type="SAM" id="Phobius"/>
    </source>
</evidence>
<evidence type="ECO:0000256" key="3">
    <source>
        <dbReference type="ARBA" id="ARBA00022692"/>
    </source>
</evidence>
<feature type="transmembrane region" description="Helical" evidence="11">
    <location>
        <begin position="575"/>
        <end position="596"/>
    </location>
</feature>
<dbReference type="OrthoDB" id="4748970at2759"/>
<dbReference type="EMBL" id="VIIS01000240">
    <property type="protein sequence ID" value="KAF0311407.1"/>
    <property type="molecule type" value="Genomic_DNA"/>
</dbReference>
<dbReference type="InterPro" id="IPR013087">
    <property type="entry name" value="Znf_C2H2_type"/>
</dbReference>